<evidence type="ECO:0000256" key="8">
    <source>
        <dbReference type="ARBA" id="ARBA00049010"/>
    </source>
</evidence>
<dbReference type="GO" id="GO:0050136">
    <property type="term" value="F:NADH dehydrogenase (quinone) (non-electrogenic) activity"/>
    <property type="evidence" value="ECO:0007669"/>
    <property type="project" value="UniProtKB-EC"/>
</dbReference>
<dbReference type="EMBL" id="CAJVPI010000070">
    <property type="protein sequence ID" value="CAG8472804.1"/>
    <property type="molecule type" value="Genomic_DNA"/>
</dbReference>
<comment type="caution">
    <text evidence="10">The sequence shown here is derived from an EMBL/GenBank/DDBJ whole genome shotgun (WGS) entry which is preliminary data.</text>
</comment>
<dbReference type="AlphaFoldDB" id="A0A9N8W3Z6"/>
<dbReference type="PRINTS" id="PR00368">
    <property type="entry name" value="FADPNR"/>
</dbReference>
<evidence type="ECO:0000256" key="4">
    <source>
        <dbReference type="ARBA" id="ARBA00022827"/>
    </source>
</evidence>
<evidence type="ECO:0000256" key="3">
    <source>
        <dbReference type="ARBA" id="ARBA00022630"/>
    </source>
</evidence>
<dbReference type="PANTHER" id="PTHR43706">
    <property type="entry name" value="NADH DEHYDROGENASE"/>
    <property type="match status" value="1"/>
</dbReference>
<dbReference type="PANTHER" id="PTHR43706:SF47">
    <property type="entry name" value="EXTERNAL NADH-UBIQUINONE OXIDOREDUCTASE 1, MITOCHONDRIAL-RELATED"/>
    <property type="match status" value="1"/>
</dbReference>
<reference evidence="10" key="1">
    <citation type="submission" date="2021-06" db="EMBL/GenBank/DDBJ databases">
        <authorList>
            <person name="Kallberg Y."/>
            <person name="Tangrot J."/>
            <person name="Rosling A."/>
        </authorList>
    </citation>
    <scope>NUCLEOTIDE SEQUENCE</scope>
    <source>
        <strain evidence="10">BR232B</strain>
    </source>
</reference>
<keyword evidence="3" id="KW-0285">Flavoprotein</keyword>
<keyword evidence="4" id="KW-0274">FAD</keyword>
<proteinExistence type="inferred from homology"/>
<comment type="catalytic activity">
    <reaction evidence="7">
        <text>a quinone + NADH + H(+) = a quinol + NAD(+)</text>
        <dbReference type="Rhea" id="RHEA:46160"/>
        <dbReference type="ChEBI" id="CHEBI:15378"/>
        <dbReference type="ChEBI" id="CHEBI:24646"/>
        <dbReference type="ChEBI" id="CHEBI:57540"/>
        <dbReference type="ChEBI" id="CHEBI:57945"/>
        <dbReference type="ChEBI" id="CHEBI:132124"/>
        <dbReference type="EC" id="1.6.5.9"/>
    </reaction>
</comment>
<keyword evidence="11" id="KW-1185">Reference proteome</keyword>
<feature type="domain" description="FAD/NAD(P)-binding" evidence="9">
    <location>
        <begin position="88"/>
        <end position="408"/>
    </location>
</feature>
<evidence type="ECO:0000313" key="11">
    <source>
        <dbReference type="Proteomes" id="UP000789739"/>
    </source>
</evidence>
<organism evidence="10 11">
    <name type="scientific">Paraglomus brasilianum</name>
    <dbReference type="NCBI Taxonomy" id="144538"/>
    <lineage>
        <taxon>Eukaryota</taxon>
        <taxon>Fungi</taxon>
        <taxon>Fungi incertae sedis</taxon>
        <taxon>Mucoromycota</taxon>
        <taxon>Glomeromycotina</taxon>
        <taxon>Glomeromycetes</taxon>
        <taxon>Paraglomerales</taxon>
        <taxon>Paraglomeraceae</taxon>
        <taxon>Paraglomus</taxon>
    </lineage>
</organism>
<sequence>MRTPQFQLPLHRLFPRYFHPRRPLFSPIGIDKPSINTQIRTIKSIGKTQGRLIILVQAQDGQVIVVESSQDRLSSSLFAHRSVRIFFVAGYKLLQDIDTKHYEVVVISPRNYFVFTPLLASTSVGTLEFRCITEPVRRYLSNVKFYQAYADSVDWLTNTIHCTSNLERKRDKFAIEFDNLVIAVGANSNTFGIPGVGDHALFLKDISDARRIRQRVIECFEHASQPGVTDEEIFGALHFVVVGGGPTGIEFSAELHDFIVEDMARLYPQLMAKTRMTVYDVAPEILGSFDVGLREYAAKKFTRKGIRIKTKRRVLEVKERTLVIKGEKEVSYGLLVWATGLSDNPFTRAVGDRIMKDQSAKRLLTDHYLQVLDKDTGAPIENVYALGDCATIKDYDLPATAQVANQKAVYLRKLINKLGRDPLAEVKPFKFFNMGR</sequence>
<gene>
    <name evidence="10" type="ORF">PBRASI_LOCUS1155</name>
</gene>
<evidence type="ECO:0000256" key="5">
    <source>
        <dbReference type="ARBA" id="ARBA00023002"/>
    </source>
</evidence>
<protein>
    <recommendedName>
        <fullName evidence="2">NADH:ubiquinone reductase (non-electrogenic)</fullName>
        <ecNumber evidence="2">1.6.5.9</ecNumber>
    </recommendedName>
</protein>
<evidence type="ECO:0000259" key="9">
    <source>
        <dbReference type="Pfam" id="PF07992"/>
    </source>
</evidence>
<accession>A0A9N8W3Z6</accession>
<evidence type="ECO:0000313" key="10">
    <source>
        <dbReference type="EMBL" id="CAG8472804.1"/>
    </source>
</evidence>
<dbReference type="Pfam" id="PF07992">
    <property type="entry name" value="Pyr_redox_2"/>
    <property type="match status" value="1"/>
</dbReference>
<dbReference type="InterPro" id="IPR045024">
    <property type="entry name" value="NDH-2"/>
</dbReference>
<evidence type="ECO:0000256" key="2">
    <source>
        <dbReference type="ARBA" id="ARBA00012637"/>
    </source>
</evidence>
<name>A0A9N8W3Z6_9GLOM</name>
<comment type="similarity">
    <text evidence="1">Belongs to the NADH dehydrogenase family.</text>
</comment>
<dbReference type="Proteomes" id="UP000789739">
    <property type="component" value="Unassembled WGS sequence"/>
</dbReference>
<dbReference type="OrthoDB" id="3244603at2759"/>
<evidence type="ECO:0000256" key="1">
    <source>
        <dbReference type="ARBA" id="ARBA00005272"/>
    </source>
</evidence>
<dbReference type="GO" id="GO:0005739">
    <property type="term" value="C:mitochondrion"/>
    <property type="evidence" value="ECO:0007669"/>
    <property type="project" value="TreeGrafter"/>
</dbReference>
<evidence type="ECO:0000256" key="6">
    <source>
        <dbReference type="ARBA" id="ARBA00023027"/>
    </source>
</evidence>
<dbReference type="InterPro" id="IPR036188">
    <property type="entry name" value="FAD/NAD-bd_sf"/>
</dbReference>
<keyword evidence="6" id="KW-0520">NAD</keyword>
<evidence type="ECO:0000256" key="7">
    <source>
        <dbReference type="ARBA" id="ARBA00047599"/>
    </source>
</evidence>
<dbReference type="EC" id="1.6.5.9" evidence="2"/>
<dbReference type="Gene3D" id="3.50.50.100">
    <property type="match status" value="1"/>
</dbReference>
<keyword evidence="5" id="KW-0560">Oxidoreductase</keyword>
<dbReference type="InterPro" id="IPR023753">
    <property type="entry name" value="FAD/NAD-binding_dom"/>
</dbReference>
<dbReference type="SUPFAM" id="SSF51905">
    <property type="entry name" value="FAD/NAD(P)-binding domain"/>
    <property type="match status" value="2"/>
</dbReference>
<comment type="catalytic activity">
    <reaction evidence="8">
        <text>a ubiquinone + NADH + H(+) = a ubiquinol + NAD(+)</text>
        <dbReference type="Rhea" id="RHEA:23152"/>
        <dbReference type="Rhea" id="RHEA-COMP:9565"/>
        <dbReference type="Rhea" id="RHEA-COMP:9566"/>
        <dbReference type="ChEBI" id="CHEBI:15378"/>
        <dbReference type="ChEBI" id="CHEBI:16389"/>
        <dbReference type="ChEBI" id="CHEBI:17976"/>
        <dbReference type="ChEBI" id="CHEBI:57540"/>
        <dbReference type="ChEBI" id="CHEBI:57945"/>
    </reaction>
</comment>